<dbReference type="RefSeq" id="WP_006077423.1">
    <property type="nucleotide sequence ID" value="NZ_AOMD01000018.1"/>
</dbReference>
<keyword evidence="2" id="KW-1185">Reference proteome</keyword>
<accession>M0MJJ7</accession>
<reference evidence="1 2" key="1">
    <citation type="journal article" date="2014" name="PLoS Genet.">
        <title>Phylogenetically driven sequencing of extremely halophilic archaea reveals strategies for static and dynamic osmo-response.</title>
        <authorList>
            <person name="Becker E.A."/>
            <person name="Seitzer P.M."/>
            <person name="Tritt A."/>
            <person name="Larsen D."/>
            <person name="Krusor M."/>
            <person name="Yao A.I."/>
            <person name="Wu D."/>
            <person name="Madern D."/>
            <person name="Eisen J.A."/>
            <person name="Darling A.E."/>
            <person name="Facciotti M.T."/>
        </authorList>
    </citation>
    <scope>NUCLEOTIDE SEQUENCE [LARGE SCALE GENOMIC DNA]</scope>
    <source>
        <strain evidence="1 2">DSM 5350</strain>
    </source>
</reference>
<dbReference type="InParanoid" id="M0MJJ7"/>
<evidence type="ECO:0000313" key="1">
    <source>
        <dbReference type="EMBL" id="EMA45518.1"/>
    </source>
</evidence>
<protein>
    <submittedName>
        <fullName evidence="1">Uncharacterized protein</fullName>
    </submittedName>
</protein>
<dbReference type="AlphaFoldDB" id="M0MJJ7"/>
<evidence type="ECO:0000313" key="2">
    <source>
        <dbReference type="Proteomes" id="UP000011669"/>
    </source>
</evidence>
<name>M0MJJ7_9EURY</name>
<sequence length="189" mass="20515">ADGDRVIVDEPCGLVEECTVELTDHMHAEEVNRGVNEGLRFEKVFDDADGGIEAVRRSLDEKARMARQYDAIAALTRADVRPEQIVSLRRTDLSLGDERALVSLADGGLVVPVPAEPLAAYVEKAETVGLVTEPTDRLFATADDEPIPVGGFERVQHRARLAKTNISGQGGICAELHEARNGVTIEEDE</sequence>
<dbReference type="EMBL" id="AOMD01000018">
    <property type="protein sequence ID" value="EMA45518.1"/>
    <property type="molecule type" value="Genomic_DNA"/>
</dbReference>
<gene>
    <name evidence="1" type="ORF">C449_07855</name>
</gene>
<dbReference type="OrthoDB" id="37162at2157"/>
<proteinExistence type="predicted"/>
<dbReference type="PATRIC" id="fig|1227455.4.peg.1606"/>
<feature type="non-terminal residue" evidence="1">
    <location>
        <position position="1"/>
    </location>
</feature>
<organism evidence="1 2">
    <name type="scientific">Halococcus saccharolyticus DSM 5350</name>
    <dbReference type="NCBI Taxonomy" id="1227455"/>
    <lineage>
        <taxon>Archaea</taxon>
        <taxon>Methanobacteriati</taxon>
        <taxon>Methanobacteriota</taxon>
        <taxon>Stenosarchaea group</taxon>
        <taxon>Halobacteria</taxon>
        <taxon>Halobacteriales</taxon>
        <taxon>Halococcaceae</taxon>
        <taxon>Halococcus</taxon>
    </lineage>
</organism>
<comment type="caution">
    <text evidence="1">The sequence shown here is derived from an EMBL/GenBank/DDBJ whole genome shotgun (WGS) entry which is preliminary data.</text>
</comment>
<dbReference type="Proteomes" id="UP000011669">
    <property type="component" value="Unassembled WGS sequence"/>
</dbReference>
<dbReference type="STRING" id="1227455.C449_07855"/>